<protein>
    <submittedName>
        <fullName evidence="1">Uncharacterized protein</fullName>
    </submittedName>
</protein>
<name>A6WZ25_BRUA4</name>
<dbReference type="STRING" id="439375.Oant_1513"/>
<proteinExistence type="predicted"/>
<dbReference type="EMBL" id="CP000758">
    <property type="protein sequence ID" value="ABS14229.1"/>
    <property type="molecule type" value="Genomic_DNA"/>
</dbReference>
<dbReference type="KEGG" id="oan:Oant_1513"/>
<keyword evidence="2" id="KW-1185">Reference proteome</keyword>
<dbReference type="Proteomes" id="UP000002301">
    <property type="component" value="Chromosome 1"/>
</dbReference>
<accession>A6WZ25</accession>
<dbReference type="AlphaFoldDB" id="A6WZ25"/>
<reference evidence="1 2" key="1">
    <citation type="journal article" date="2011" name="J. Bacteriol.">
        <title>Genome of Ochrobactrum anthropi ATCC 49188 T, a versatile opportunistic pathogen and symbiont of several eukaryotic hosts.</title>
        <authorList>
            <person name="Chain P.S."/>
            <person name="Lang D.M."/>
            <person name="Comerci D.J."/>
            <person name="Malfatti S.A."/>
            <person name="Vergez L.M."/>
            <person name="Shin M."/>
            <person name="Ugalde R.A."/>
            <person name="Garcia E."/>
            <person name="Tolmasky M.E."/>
        </authorList>
    </citation>
    <scope>NUCLEOTIDE SEQUENCE [LARGE SCALE GENOMIC DNA]</scope>
    <source>
        <strain evidence="2">ATCC 49188 / DSM 6882 / CCUG 24695 / JCM 21032 / LMG 3331 / NBRC 15819 / NCTC 12168 / Alc 37</strain>
    </source>
</reference>
<gene>
    <name evidence="1" type="ordered locus">Oant_1513</name>
</gene>
<sequence length="81" mass="9009">MKTKFYEWLPGRGPMFGGCLLFGHILPFIGYERIPCHFDGEPADHDPATGDTNGTHTVMSLTIEWLGFGMAHINTSTIKRA</sequence>
<evidence type="ECO:0000313" key="1">
    <source>
        <dbReference type="EMBL" id="ABS14229.1"/>
    </source>
</evidence>
<dbReference type="RefSeq" id="WP_012091567.1">
    <property type="nucleotide sequence ID" value="NC_009667.1"/>
</dbReference>
<organism evidence="1 2">
    <name type="scientific">Brucella anthropi (strain ATCC 49188 / DSM 6882 / CCUG 24695 / JCM 21032 / LMG 3331 / NBRC 15819 / NCTC 12168 / Alc 37)</name>
    <name type="common">Ochrobactrum anthropi</name>
    <dbReference type="NCBI Taxonomy" id="439375"/>
    <lineage>
        <taxon>Bacteria</taxon>
        <taxon>Pseudomonadati</taxon>
        <taxon>Pseudomonadota</taxon>
        <taxon>Alphaproteobacteria</taxon>
        <taxon>Hyphomicrobiales</taxon>
        <taxon>Brucellaceae</taxon>
        <taxon>Brucella/Ochrobactrum group</taxon>
        <taxon>Brucella</taxon>
    </lineage>
</organism>
<evidence type="ECO:0000313" key="2">
    <source>
        <dbReference type="Proteomes" id="UP000002301"/>
    </source>
</evidence>
<dbReference type="HOGENOM" id="CLU_2570431_0_0_5"/>